<keyword evidence="3" id="KW-1185">Reference proteome</keyword>
<dbReference type="Proteomes" id="UP001589890">
    <property type="component" value="Unassembled WGS sequence"/>
</dbReference>
<dbReference type="RefSeq" id="WP_380049643.1">
    <property type="nucleotide sequence ID" value="NZ_JBHLTC010000023.1"/>
</dbReference>
<evidence type="ECO:0000313" key="3">
    <source>
        <dbReference type="Proteomes" id="UP001589890"/>
    </source>
</evidence>
<dbReference type="EMBL" id="JBHLTC010000023">
    <property type="protein sequence ID" value="MFC0626319.1"/>
    <property type="molecule type" value="Genomic_DNA"/>
</dbReference>
<organism evidence="2 3">
    <name type="scientific">Kribbella deserti</name>
    <dbReference type="NCBI Taxonomy" id="1926257"/>
    <lineage>
        <taxon>Bacteria</taxon>
        <taxon>Bacillati</taxon>
        <taxon>Actinomycetota</taxon>
        <taxon>Actinomycetes</taxon>
        <taxon>Propionibacteriales</taxon>
        <taxon>Kribbellaceae</taxon>
        <taxon>Kribbella</taxon>
    </lineage>
</organism>
<feature type="transmembrane region" description="Helical" evidence="1">
    <location>
        <begin position="25"/>
        <end position="48"/>
    </location>
</feature>
<gene>
    <name evidence="2" type="ORF">ACFFGN_19730</name>
</gene>
<proteinExistence type="predicted"/>
<evidence type="ECO:0000256" key="1">
    <source>
        <dbReference type="SAM" id="Phobius"/>
    </source>
</evidence>
<accession>A0ABV6QNV4</accession>
<name>A0ABV6QNV4_9ACTN</name>
<keyword evidence="1" id="KW-0812">Transmembrane</keyword>
<protein>
    <submittedName>
        <fullName evidence="2">Uncharacterized protein</fullName>
    </submittedName>
</protein>
<feature type="transmembrane region" description="Helical" evidence="1">
    <location>
        <begin position="54"/>
        <end position="73"/>
    </location>
</feature>
<sequence length="98" mass="11194">MGHDHVELRHAAQIRHRRTPSKHQLAIMIWLAVFPTLTVLNLVLANWLDNLAPVLRMFVLATIAVPIVIYGLMPQLHRLRARLLTRSARSDHPGQRAT</sequence>
<keyword evidence="1" id="KW-1133">Transmembrane helix</keyword>
<keyword evidence="1" id="KW-0472">Membrane</keyword>
<comment type="caution">
    <text evidence="2">The sequence shown here is derived from an EMBL/GenBank/DDBJ whole genome shotgun (WGS) entry which is preliminary data.</text>
</comment>
<reference evidence="2 3" key="1">
    <citation type="submission" date="2024-09" db="EMBL/GenBank/DDBJ databases">
        <authorList>
            <person name="Sun Q."/>
            <person name="Mori K."/>
        </authorList>
    </citation>
    <scope>NUCLEOTIDE SEQUENCE [LARGE SCALE GENOMIC DNA]</scope>
    <source>
        <strain evidence="2 3">CGMCC 1.15906</strain>
    </source>
</reference>
<evidence type="ECO:0000313" key="2">
    <source>
        <dbReference type="EMBL" id="MFC0626319.1"/>
    </source>
</evidence>